<dbReference type="OMA" id="YMSTARA"/>
<keyword evidence="1" id="KW-1185">Reference proteome</keyword>
<dbReference type="OrthoDB" id="8829929at2759"/>
<name>A0A1L8GXE2_XENLA</name>
<dbReference type="Proteomes" id="UP000186698">
    <property type="component" value="Chromosome 3L"/>
</dbReference>
<proteinExistence type="predicted"/>
<accession>A0A1L8GXE2</accession>
<reference evidence="2" key="1">
    <citation type="submission" date="2025-08" db="UniProtKB">
        <authorList>
            <consortium name="RefSeq"/>
        </authorList>
    </citation>
    <scope>IDENTIFICATION</scope>
    <source>
        <strain evidence="2">J_2021</strain>
        <tissue evidence="2">Erythrocytes</tissue>
    </source>
</reference>
<evidence type="ECO:0000313" key="2">
    <source>
        <dbReference type="RefSeq" id="XP_041442109.1"/>
    </source>
</evidence>
<dbReference type="RefSeq" id="XP_041442109.1">
    <property type="nucleotide sequence ID" value="XM_041586175.1"/>
</dbReference>
<evidence type="ECO:0000313" key="1">
    <source>
        <dbReference type="Proteomes" id="UP000186698"/>
    </source>
</evidence>
<gene>
    <name evidence="2" type="primary">LOC121401468</name>
</gene>
<dbReference type="AlphaFoldDB" id="A0A1L8GXE2"/>
<dbReference type="GeneID" id="121401468"/>
<sequence>MIMYGDLLLNSSSATEAELMIQTNTPYLSSTHRPVSSSALYLSTARVLKEGEINKPDLMTYIILFVLLFLTVALIVLFINCQLRNSFFAGLPYDRSLRESRSPWKTQSV</sequence>
<protein>
    <submittedName>
        <fullName evidence="2">Small integral membrane protein 32-like</fullName>
    </submittedName>
</protein>
<dbReference type="KEGG" id="xla:121401468"/>
<dbReference type="PaxDb" id="8355-A0A1L8GXE2"/>
<organism evidence="1 2">
    <name type="scientific">Xenopus laevis</name>
    <name type="common">African clawed frog</name>
    <dbReference type="NCBI Taxonomy" id="8355"/>
    <lineage>
        <taxon>Eukaryota</taxon>
        <taxon>Metazoa</taxon>
        <taxon>Chordata</taxon>
        <taxon>Craniata</taxon>
        <taxon>Vertebrata</taxon>
        <taxon>Euteleostomi</taxon>
        <taxon>Amphibia</taxon>
        <taxon>Batrachia</taxon>
        <taxon>Anura</taxon>
        <taxon>Pipoidea</taxon>
        <taxon>Pipidae</taxon>
        <taxon>Xenopodinae</taxon>
        <taxon>Xenopus</taxon>
        <taxon>Xenopus</taxon>
    </lineage>
</organism>
<dbReference type="CTD" id="121401468"/>